<evidence type="ECO:0000256" key="1">
    <source>
        <dbReference type="SAM" id="SignalP"/>
    </source>
</evidence>
<name>A0A7S1VDX7_9EUKA</name>
<gene>
    <name evidence="2" type="ORF">SSP0437_LOCUS6088</name>
</gene>
<feature type="signal peptide" evidence="1">
    <location>
        <begin position="1"/>
        <end position="17"/>
    </location>
</feature>
<keyword evidence="1" id="KW-0732">Signal</keyword>
<protein>
    <submittedName>
        <fullName evidence="2">Uncharacterized protein</fullName>
    </submittedName>
</protein>
<dbReference type="AlphaFoldDB" id="A0A7S1VDX7"/>
<accession>A0A7S1VDX7</accession>
<feature type="chain" id="PRO_5031420979" evidence="1">
    <location>
        <begin position="18"/>
        <end position="359"/>
    </location>
</feature>
<organism evidence="2">
    <name type="scientific">Sexangularia sp. CB-2014</name>
    <dbReference type="NCBI Taxonomy" id="1486929"/>
    <lineage>
        <taxon>Eukaryota</taxon>
        <taxon>Amoebozoa</taxon>
        <taxon>Tubulinea</taxon>
        <taxon>Elardia</taxon>
        <taxon>Arcellinida</taxon>
        <taxon>Arcellinida incertae sedis</taxon>
        <taxon>Sexangularia</taxon>
    </lineage>
</organism>
<sequence>MFARLLLLVLCAVVAQCDYVEEQFSELLEACVNGTRERCPTTPPSWASEQVFLVSVLSSLCDSFSKHLFHAWLEHYTQRLDIPGENVILIVHAPQGASEDESCLLQVYQEAQSFGVVRIDEWTQDTFTSLRKDQQRKAVMRDAGIQRWDWVVYADSDELHDLGWSGPYRTVPALAHKLSEMGMNAMHGIMVDRVAEDGSLPPVRSVAEAGTLAQQFPVECRITQRIAKAGCLGKVVMAKAYLALGPGAHWLIGRGGCPPGHASRECCFPRRIQWFLTRDEFSDCCPEFARWMPRQVKVNHFKWYEGVIPRLRRRRDVYRSLKNNVWLESERLLQHLSNHSERFCLDCDEELACHRASLS</sequence>
<proteinExistence type="predicted"/>
<dbReference type="EMBL" id="HBGL01007873">
    <property type="protein sequence ID" value="CAD9296763.1"/>
    <property type="molecule type" value="Transcribed_RNA"/>
</dbReference>
<evidence type="ECO:0000313" key="2">
    <source>
        <dbReference type="EMBL" id="CAD9296763.1"/>
    </source>
</evidence>
<reference evidence="2" key="1">
    <citation type="submission" date="2021-01" db="EMBL/GenBank/DDBJ databases">
        <authorList>
            <person name="Corre E."/>
            <person name="Pelletier E."/>
            <person name="Niang G."/>
            <person name="Scheremetjew M."/>
            <person name="Finn R."/>
            <person name="Kale V."/>
            <person name="Holt S."/>
            <person name="Cochrane G."/>
            <person name="Meng A."/>
            <person name="Brown T."/>
            <person name="Cohen L."/>
        </authorList>
    </citation>
    <scope>NUCLEOTIDE SEQUENCE</scope>
    <source>
        <strain evidence="2">ATCC 50979</strain>
    </source>
</reference>